<dbReference type="InterPro" id="IPR021629">
    <property type="entry name" value="Mediator_Med23"/>
</dbReference>
<evidence type="ECO:0000256" key="5">
    <source>
        <dbReference type="ARBA" id="ARBA00023163"/>
    </source>
</evidence>
<keyword evidence="4" id="KW-0805">Transcription regulation</keyword>
<comment type="similarity">
    <text evidence="2">Belongs to the Mediator complex subunit 23 family.</text>
</comment>
<organism evidence="9 10">
    <name type="scientific">Caenorhabditis briggsae</name>
    <dbReference type="NCBI Taxonomy" id="6238"/>
    <lineage>
        <taxon>Eukaryota</taxon>
        <taxon>Metazoa</taxon>
        <taxon>Ecdysozoa</taxon>
        <taxon>Nematoda</taxon>
        <taxon>Chromadorea</taxon>
        <taxon>Rhabditida</taxon>
        <taxon>Rhabditina</taxon>
        <taxon>Rhabditomorpha</taxon>
        <taxon>Rhabditoidea</taxon>
        <taxon>Rhabditidae</taxon>
        <taxon>Peloderinae</taxon>
        <taxon>Caenorhabditis</taxon>
    </lineage>
</organism>
<feature type="region of interest" description="Disordered" evidence="8">
    <location>
        <begin position="1318"/>
        <end position="1448"/>
    </location>
</feature>
<accession>A0AAE9J1F3</accession>
<feature type="compositionally biased region" description="Low complexity" evidence="8">
    <location>
        <begin position="1408"/>
        <end position="1421"/>
    </location>
</feature>
<keyword evidence="5" id="KW-0804">Transcription</keyword>
<evidence type="ECO:0000256" key="7">
    <source>
        <dbReference type="ARBA" id="ARBA00031961"/>
    </source>
</evidence>
<evidence type="ECO:0000313" key="10">
    <source>
        <dbReference type="Proteomes" id="UP000827892"/>
    </source>
</evidence>
<name>A0AAE9J1F3_CAEBR</name>
<dbReference type="PANTHER" id="PTHR12691:SF10">
    <property type="entry name" value="MEDIATOR OF RNA POLYMERASE II TRANSCRIPTION SUBUNIT 23"/>
    <property type="match status" value="1"/>
</dbReference>
<evidence type="ECO:0000256" key="2">
    <source>
        <dbReference type="ARBA" id="ARBA00010222"/>
    </source>
</evidence>
<protein>
    <recommendedName>
        <fullName evidence="3">Mediator of RNA polymerase II transcription subunit 23</fullName>
    </recommendedName>
    <alternativeName>
        <fullName evidence="7">Mediator complex subunit 23</fullName>
    </alternativeName>
</protein>
<evidence type="ECO:0000256" key="6">
    <source>
        <dbReference type="ARBA" id="ARBA00023242"/>
    </source>
</evidence>
<sequence length="1538" mass="179080">MEEKEKQSLVKELIKLVHHVAEKNTQDKVFIAASYERVVDELLRYANQKEVISTTLCVEGLIMTSDFRMCSRIDQEKWKFIKECIPKIDYKGIRTIIRYILESQLRRLPYQLSPEKVNELRRVEDVLLKIVDRDLNLMPPLITLSEVMRGTPKQAHMFPRLTEKLANLSSHFRPIADLTHVCGRPFIYPIPFHPAFHPPTSYWEDFGMNAQSPYTQSHHMLPYRPQHKAASCLYTFYMILRQPLGKDSLNPTNRNKTKSHWEPLLSVMIVEAMAETEALPEGKQIPRYQWDNITNLVMYGMSHLLVNPKNFFHYLKGLINQCKYTRARDEVMWIVFQVVSSLHKMIKIEDAVQEIVDLYNELFDGEFSWHGASDHPARMARFLAAASTWMLLEKDYPDKMAEANKAHKQNTDTIKSHIKVIHEAALNFDPKNMGMLAVLANAFKSDTRIGAQIVPAMSEALNTPPDPSQPTFDLSYQRKAVNQFDAFPKEFLDALTSRAKRSLLGQILSVFRSFGTDKLPSPAAFETLARICQSEDYEMAVKDLESLASRSLHISTQERAADIATNNQAKDQCHFLFDFLAYRLPHVHSYGKYTSTTGSLLLYFTASVAPNTPQNHQVYRLLEQALLRRMYWRTFHESVINHSQLFGSSYKENSNNVMLRHLKNPKTFSTPVDQWQFPLNPEIFKMTIYAFMRALKITGQEIPLDGTMHPIHVAGYGWPEKSTTFFPKWALEEIKKTDVKKLAPNYAEILSTTDEAFRMNTLLTGGQYVIRYADDPNPITYHCMLAVIFKQLCSKPEQDLTSEYYQVMEKKSPKDIVVMGNYLVDFIIADVKNNQDCNEQTFKTIAKTAALMCFHFNIHRADRFLLSLIMHPSTDEDAQICIQIANEFLLTPKFQERIKWFYENDVPRKEKDPYEYIKAIVKYHDAFPEFEACQLVPKNDDTGTNVHMPTYYGCLIERLLPILDQYVYVALEQQGYKMSNALLQLVSMFYRYHPMPIHFMYSVLFVSHGKMAGPDAKSFVSAFASQIEECHLTEEFEKYNHQKSSCEELIMELLDRMAASLDFVLTPPTFVAKDWRTAEMSPGAQALYLACIELMASPHSPEKLVNAMINVMQMRPHLRPFNVFNLIALLLTALPSTYADALHEEFIGVFKNGETANLKFEEIVFDNYDSSLLLHLPNRARSINMIAQIYWTQCNMALLNPFANDQVPKLLEHVKTEKDLWYTLRLVMPIIRRFWDSWDFAKTMRALRERFGPLVIMKLIIEKLGSMAESGVEIVHEAPFCDLFYNCKYVFVGDFLRETAITEFAKLPEAMRERLKYYVSQNEPAPPETPEREKTPERKDQQKEQQEVMPNLVPQAHPLHQQQHQQHHQNPQLHHEAQHHPHHPHQQPSMPPPQLIPQHHLQHHQQQLHHQQQQQQHLSQMMPPPQQPLQHLPHHQMDMAPPTPAPMHHQQHQMAMHQQMYPGQMFHHPQGGHMGYGMQHHMQQPHPHHPQMQGQMPSQMQHMMHNMTPQQQQQYAYMMQQQQHHYMQQQQHQQHHHM</sequence>
<evidence type="ECO:0000256" key="3">
    <source>
        <dbReference type="ARBA" id="ARBA00019696"/>
    </source>
</evidence>
<evidence type="ECO:0000256" key="8">
    <source>
        <dbReference type="SAM" id="MobiDB-lite"/>
    </source>
</evidence>
<evidence type="ECO:0000256" key="4">
    <source>
        <dbReference type="ARBA" id="ARBA00023015"/>
    </source>
</evidence>
<proteinExistence type="inferred from homology"/>
<dbReference type="Pfam" id="PF11573">
    <property type="entry name" value="Med23"/>
    <property type="match status" value="1"/>
</dbReference>
<keyword evidence="6" id="KW-0539">Nucleus</keyword>
<reference evidence="9 10" key="1">
    <citation type="submission" date="2022-05" db="EMBL/GenBank/DDBJ databases">
        <title>Chromosome-level reference genomes for two strains of Caenorhabditis briggsae: an improved platform for comparative genomics.</title>
        <authorList>
            <person name="Stevens L."/>
            <person name="Andersen E.C."/>
        </authorList>
    </citation>
    <scope>NUCLEOTIDE SEQUENCE [LARGE SCALE GENOMIC DNA]</scope>
    <source>
        <strain evidence="9">QX1410_ONT</strain>
        <tissue evidence="9">Whole-organism</tissue>
    </source>
</reference>
<gene>
    <name evidence="9" type="ORF">L3Y34_016684</name>
</gene>
<dbReference type="EMBL" id="CP090891">
    <property type="protein sequence ID" value="ULU14323.1"/>
    <property type="molecule type" value="Genomic_DNA"/>
</dbReference>
<dbReference type="PANTHER" id="PTHR12691">
    <property type="entry name" value="MEDIATOR OF RNA POLYMERASE II TRANSCRIPTION SUBUNIT 23"/>
    <property type="match status" value="1"/>
</dbReference>
<evidence type="ECO:0000313" key="9">
    <source>
        <dbReference type="EMBL" id="ULU14323.1"/>
    </source>
</evidence>
<dbReference type="Proteomes" id="UP000827892">
    <property type="component" value="Chromosome I"/>
</dbReference>
<feature type="compositionally biased region" description="Basic and acidic residues" evidence="8">
    <location>
        <begin position="1329"/>
        <end position="1346"/>
    </location>
</feature>
<evidence type="ECO:0000256" key="1">
    <source>
        <dbReference type="ARBA" id="ARBA00004123"/>
    </source>
</evidence>
<dbReference type="GO" id="GO:0005634">
    <property type="term" value="C:nucleus"/>
    <property type="evidence" value="ECO:0007669"/>
    <property type="project" value="UniProtKB-SubCell"/>
</dbReference>
<feature type="compositionally biased region" description="Low complexity" evidence="8">
    <location>
        <begin position="1357"/>
        <end position="1372"/>
    </location>
</feature>
<comment type="subcellular location">
    <subcellularLocation>
        <location evidence="1">Nucleus</location>
    </subcellularLocation>
</comment>